<evidence type="ECO:0000313" key="5">
    <source>
        <dbReference type="WBParaSite" id="PDA_v2.g12153.t1"/>
    </source>
</evidence>
<dbReference type="GO" id="GO:0005524">
    <property type="term" value="F:ATP binding"/>
    <property type="evidence" value="ECO:0007669"/>
    <property type="project" value="UniProtKB-KW"/>
</dbReference>
<proteinExistence type="predicted"/>
<dbReference type="GO" id="GO:0007131">
    <property type="term" value="P:reciprocal meiotic recombination"/>
    <property type="evidence" value="ECO:0007669"/>
    <property type="project" value="TreeGrafter"/>
</dbReference>
<keyword evidence="1" id="KW-0547">Nucleotide-binding</keyword>
<accession>A0A914PBP9</accession>
<sequence length="377" mass="42125">MLTRSKTRVVQIPKNTVDRNVKKVSTKKSKTVDKSIVHFADTTTNITIATTNDVNDNDTTTTTTTPTTTISNIQNENYVFKFTKISILLEHGFEETDLKKLKKAGFCTIEAIAYATRKELIKIKSHEIVCMEFKRATQIYKQRAAIKFITTGSKKLDGLLGGGIETGSLTEIFSEHRVLTSTFCENLAINCQQPTINGGHAKCVFIDTHGTFRTNNIIRIAQRRDLNAEECLENIAYVHVLNVDGLMKSLIDARALISEEKYSLLIINSIINHYRDFKMPEEACCRQNHLLKVFKVLHLIALEFNVAVLLVNEMVPSIENVKILIPAGGHTVSHATTTRLFFKNGHGNDKILQIYTSPHLAEAEASFSIANGEIGDV</sequence>
<dbReference type="Gene3D" id="3.40.50.300">
    <property type="entry name" value="P-loop containing nucleotide triphosphate hydrolases"/>
    <property type="match status" value="1"/>
</dbReference>
<protein>
    <submittedName>
        <fullName evidence="5">RecA family profile 1 domain-containing protein</fullName>
    </submittedName>
</protein>
<dbReference type="Gene3D" id="1.10.150.20">
    <property type="entry name" value="5' to 3' exonuclease, C-terminal subdomain"/>
    <property type="match status" value="1"/>
</dbReference>
<dbReference type="Pfam" id="PF08423">
    <property type="entry name" value="Rad51"/>
    <property type="match status" value="1"/>
</dbReference>
<dbReference type="WBParaSite" id="PDA_v2.g12153.t1">
    <property type="protein sequence ID" value="PDA_v2.g12153.t1"/>
    <property type="gene ID" value="PDA_v2.g12153"/>
</dbReference>
<dbReference type="GO" id="GO:0000150">
    <property type="term" value="F:DNA strand exchange activity"/>
    <property type="evidence" value="ECO:0007669"/>
    <property type="project" value="TreeGrafter"/>
</dbReference>
<dbReference type="PANTHER" id="PTHR22942:SF39">
    <property type="entry name" value="DNA REPAIR PROTEIN RAD51 HOMOLOG 1"/>
    <property type="match status" value="1"/>
</dbReference>
<dbReference type="GO" id="GO:0042148">
    <property type="term" value="P:DNA strand invasion"/>
    <property type="evidence" value="ECO:0007669"/>
    <property type="project" value="TreeGrafter"/>
</dbReference>
<dbReference type="GO" id="GO:0000794">
    <property type="term" value="C:condensed nuclear chromosome"/>
    <property type="evidence" value="ECO:0007669"/>
    <property type="project" value="TreeGrafter"/>
</dbReference>
<name>A0A914PBP9_9BILA</name>
<dbReference type="PROSITE" id="PS50162">
    <property type="entry name" value="RECA_2"/>
    <property type="match status" value="1"/>
</dbReference>
<organism evidence="4 5">
    <name type="scientific">Panagrolaimus davidi</name>
    <dbReference type="NCBI Taxonomy" id="227884"/>
    <lineage>
        <taxon>Eukaryota</taxon>
        <taxon>Metazoa</taxon>
        <taxon>Ecdysozoa</taxon>
        <taxon>Nematoda</taxon>
        <taxon>Chromadorea</taxon>
        <taxon>Rhabditida</taxon>
        <taxon>Tylenchina</taxon>
        <taxon>Panagrolaimomorpha</taxon>
        <taxon>Panagrolaimoidea</taxon>
        <taxon>Panagrolaimidae</taxon>
        <taxon>Panagrolaimus</taxon>
    </lineage>
</organism>
<dbReference type="InterPro" id="IPR020588">
    <property type="entry name" value="RecA_ATP-bd"/>
</dbReference>
<evidence type="ECO:0000256" key="2">
    <source>
        <dbReference type="ARBA" id="ARBA00022840"/>
    </source>
</evidence>
<dbReference type="GO" id="GO:0000730">
    <property type="term" value="P:DNA recombinase assembly"/>
    <property type="evidence" value="ECO:0007669"/>
    <property type="project" value="TreeGrafter"/>
</dbReference>
<dbReference type="InterPro" id="IPR010995">
    <property type="entry name" value="DNA_repair_Rad51/TF_NusA_a-hlx"/>
</dbReference>
<dbReference type="GO" id="GO:0140664">
    <property type="term" value="F:ATP-dependent DNA damage sensor activity"/>
    <property type="evidence" value="ECO:0007669"/>
    <property type="project" value="InterPro"/>
</dbReference>
<dbReference type="InterPro" id="IPR013632">
    <property type="entry name" value="Rad51_C"/>
</dbReference>
<reference evidence="5" key="1">
    <citation type="submission" date="2022-11" db="UniProtKB">
        <authorList>
            <consortium name="WormBaseParasite"/>
        </authorList>
    </citation>
    <scope>IDENTIFICATION</scope>
</reference>
<dbReference type="GO" id="GO:0003690">
    <property type="term" value="F:double-stranded DNA binding"/>
    <property type="evidence" value="ECO:0007669"/>
    <property type="project" value="TreeGrafter"/>
</dbReference>
<keyword evidence="4" id="KW-1185">Reference proteome</keyword>
<dbReference type="GO" id="GO:0070192">
    <property type="term" value="P:chromosome organization involved in meiotic cell cycle"/>
    <property type="evidence" value="ECO:0007669"/>
    <property type="project" value="TreeGrafter"/>
</dbReference>
<dbReference type="GO" id="GO:0006312">
    <property type="term" value="P:mitotic recombination"/>
    <property type="evidence" value="ECO:0007669"/>
    <property type="project" value="TreeGrafter"/>
</dbReference>
<evidence type="ECO:0000313" key="4">
    <source>
        <dbReference type="Proteomes" id="UP000887578"/>
    </source>
</evidence>
<feature type="domain" description="RecA family profile 1" evidence="3">
    <location>
        <begin position="145"/>
        <end position="314"/>
    </location>
</feature>
<dbReference type="GO" id="GO:0003697">
    <property type="term" value="F:single-stranded DNA binding"/>
    <property type="evidence" value="ECO:0007669"/>
    <property type="project" value="TreeGrafter"/>
</dbReference>
<dbReference type="PANTHER" id="PTHR22942">
    <property type="entry name" value="RECA/RAD51/RADA DNA STRAND-PAIRING FAMILY MEMBER"/>
    <property type="match status" value="1"/>
</dbReference>
<dbReference type="Proteomes" id="UP000887578">
    <property type="component" value="Unplaced"/>
</dbReference>
<keyword evidence="2" id="KW-0067">ATP-binding</keyword>
<evidence type="ECO:0000259" key="3">
    <source>
        <dbReference type="PROSITE" id="PS50162"/>
    </source>
</evidence>
<dbReference type="AlphaFoldDB" id="A0A914PBP9"/>
<dbReference type="SUPFAM" id="SSF52540">
    <property type="entry name" value="P-loop containing nucleoside triphosphate hydrolases"/>
    <property type="match status" value="1"/>
</dbReference>
<evidence type="ECO:0000256" key="1">
    <source>
        <dbReference type="ARBA" id="ARBA00022741"/>
    </source>
</evidence>
<dbReference type="SUPFAM" id="SSF47794">
    <property type="entry name" value="Rad51 N-terminal domain-like"/>
    <property type="match status" value="1"/>
</dbReference>
<dbReference type="InterPro" id="IPR027417">
    <property type="entry name" value="P-loop_NTPase"/>
</dbReference>